<comment type="caution">
    <text evidence="1">The sequence shown here is derived from an EMBL/GenBank/DDBJ whole genome shotgun (WGS) entry which is preliminary data.</text>
</comment>
<accession>A0AAV7MNT2</accession>
<evidence type="ECO:0000313" key="2">
    <source>
        <dbReference type="Proteomes" id="UP001066276"/>
    </source>
</evidence>
<proteinExistence type="predicted"/>
<gene>
    <name evidence="1" type="ORF">NDU88_002163</name>
</gene>
<sequence length="95" mass="10193">MALRTAADPTNAVLTLPLLKAAEALACPRLKEAIMISFTLFLIDGCDGRRLPLMRRESLESRDRTGAAQGFWLSLNPYEVATSAEGIMVVGAVAS</sequence>
<reference evidence="1" key="1">
    <citation type="journal article" date="2022" name="bioRxiv">
        <title>Sequencing and chromosome-scale assembly of the giantPleurodeles waltlgenome.</title>
        <authorList>
            <person name="Brown T."/>
            <person name="Elewa A."/>
            <person name="Iarovenko S."/>
            <person name="Subramanian E."/>
            <person name="Araus A.J."/>
            <person name="Petzold A."/>
            <person name="Susuki M."/>
            <person name="Suzuki K.-i.T."/>
            <person name="Hayashi T."/>
            <person name="Toyoda A."/>
            <person name="Oliveira C."/>
            <person name="Osipova E."/>
            <person name="Leigh N.D."/>
            <person name="Simon A."/>
            <person name="Yun M.H."/>
        </authorList>
    </citation>
    <scope>NUCLEOTIDE SEQUENCE</scope>
    <source>
        <strain evidence="1">20211129_DDA</strain>
        <tissue evidence="1">Liver</tissue>
    </source>
</reference>
<keyword evidence="2" id="KW-1185">Reference proteome</keyword>
<evidence type="ECO:0000313" key="1">
    <source>
        <dbReference type="EMBL" id="KAJ1104754.1"/>
    </source>
</evidence>
<dbReference type="Proteomes" id="UP001066276">
    <property type="component" value="Chromosome 9"/>
</dbReference>
<protein>
    <submittedName>
        <fullName evidence="1">Uncharacterized protein</fullName>
    </submittedName>
</protein>
<dbReference type="AlphaFoldDB" id="A0AAV7MNT2"/>
<dbReference type="EMBL" id="JANPWB010000013">
    <property type="protein sequence ID" value="KAJ1104754.1"/>
    <property type="molecule type" value="Genomic_DNA"/>
</dbReference>
<organism evidence="1 2">
    <name type="scientific">Pleurodeles waltl</name>
    <name type="common">Iberian ribbed newt</name>
    <dbReference type="NCBI Taxonomy" id="8319"/>
    <lineage>
        <taxon>Eukaryota</taxon>
        <taxon>Metazoa</taxon>
        <taxon>Chordata</taxon>
        <taxon>Craniata</taxon>
        <taxon>Vertebrata</taxon>
        <taxon>Euteleostomi</taxon>
        <taxon>Amphibia</taxon>
        <taxon>Batrachia</taxon>
        <taxon>Caudata</taxon>
        <taxon>Salamandroidea</taxon>
        <taxon>Salamandridae</taxon>
        <taxon>Pleurodelinae</taxon>
        <taxon>Pleurodeles</taxon>
    </lineage>
</organism>
<name>A0AAV7MNT2_PLEWA</name>